<reference evidence="2" key="1">
    <citation type="journal article" date="2021" name="Front. Microbiol.">
        <title>Comprehensive Comparative Genomics and Phenotyping of Methylobacterium Species.</title>
        <authorList>
            <person name="Alessa O."/>
            <person name="Ogura Y."/>
            <person name="Fujitani Y."/>
            <person name="Takami H."/>
            <person name="Hayashi T."/>
            <person name="Sahin N."/>
            <person name="Tani A."/>
        </authorList>
    </citation>
    <scope>NUCLEOTIDE SEQUENCE</scope>
    <source>
        <strain evidence="2">DSM 19015</strain>
    </source>
</reference>
<keyword evidence="3" id="KW-1185">Reference proteome</keyword>
<gene>
    <name evidence="2" type="ORF">OCOJLMKI_3080</name>
</gene>
<dbReference type="EMBL" id="BPQP01000048">
    <property type="protein sequence ID" value="GJD95864.1"/>
    <property type="molecule type" value="Genomic_DNA"/>
</dbReference>
<dbReference type="Proteomes" id="UP001055125">
    <property type="component" value="Unassembled WGS sequence"/>
</dbReference>
<comment type="caution">
    <text evidence="2">The sequence shown here is derived from an EMBL/GenBank/DDBJ whole genome shotgun (WGS) entry which is preliminary data.</text>
</comment>
<keyword evidence="1" id="KW-0812">Transmembrane</keyword>
<evidence type="ECO:0000313" key="3">
    <source>
        <dbReference type="Proteomes" id="UP001055125"/>
    </source>
</evidence>
<sequence>MEKADDVNARDRRLAWIGVTGGLVGILVMNVAPLDALLPVNRALFAMVCILLAIWVVLAIIPDGDGS</sequence>
<reference evidence="2" key="2">
    <citation type="submission" date="2021-08" db="EMBL/GenBank/DDBJ databases">
        <authorList>
            <person name="Tani A."/>
            <person name="Ola A."/>
            <person name="Ogura Y."/>
            <person name="Katsura K."/>
            <person name="Hayashi T."/>
        </authorList>
    </citation>
    <scope>NUCLEOTIDE SEQUENCE</scope>
    <source>
        <strain evidence="2">DSM 19015</strain>
    </source>
</reference>
<proteinExistence type="predicted"/>
<accession>A0ABQ4S1R1</accession>
<evidence type="ECO:0000256" key="1">
    <source>
        <dbReference type="SAM" id="Phobius"/>
    </source>
</evidence>
<feature type="transmembrane region" description="Helical" evidence="1">
    <location>
        <begin position="44"/>
        <end position="61"/>
    </location>
</feature>
<evidence type="ECO:0000313" key="2">
    <source>
        <dbReference type="EMBL" id="GJD95864.1"/>
    </source>
</evidence>
<keyword evidence="1" id="KW-0472">Membrane</keyword>
<keyword evidence="1" id="KW-1133">Transmembrane helix</keyword>
<feature type="transmembrane region" description="Helical" evidence="1">
    <location>
        <begin position="14"/>
        <end position="32"/>
    </location>
</feature>
<organism evidence="2 3">
    <name type="scientific">Methylobacterium iners</name>
    <dbReference type="NCBI Taxonomy" id="418707"/>
    <lineage>
        <taxon>Bacteria</taxon>
        <taxon>Pseudomonadati</taxon>
        <taxon>Pseudomonadota</taxon>
        <taxon>Alphaproteobacteria</taxon>
        <taxon>Hyphomicrobiales</taxon>
        <taxon>Methylobacteriaceae</taxon>
        <taxon>Methylobacterium</taxon>
    </lineage>
</organism>
<protein>
    <submittedName>
        <fullName evidence="2">Uncharacterized protein</fullName>
    </submittedName>
</protein>
<name>A0ABQ4S1R1_9HYPH</name>
<dbReference type="RefSeq" id="WP_238244998.1">
    <property type="nucleotide sequence ID" value="NZ_BPQP01000048.1"/>
</dbReference>